<organism evidence="2 3">
    <name type="scientific">Brevibacterium yomogidense</name>
    <dbReference type="NCBI Taxonomy" id="946573"/>
    <lineage>
        <taxon>Bacteria</taxon>
        <taxon>Bacillati</taxon>
        <taxon>Actinomycetota</taxon>
        <taxon>Actinomycetes</taxon>
        <taxon>Micrococcales</taxon>
        <taxon>Brevibacteriaceae</taxon>
        <taxon>Brevibacterium</taxon>
    </lineage>
</organism>
<evidence type="ECO:0000313" key="2">
    <source>
        <dbReference type="EMBL" id="SLM88385.1"/>
    </source>
</evidence>
<evidence type="ECO:0000313" key="3">
    <source>
        <dbReference type="Proteomes" id="UP000196581"/>
    </source>
</evidence>
<feature type="transmembrane region" description="Helical" evidence="1">
    <location>
        <begin position="47"/>
        <end position="69"/>
    </location>
</feature>
<accession>A0A1X6WTM1</accession>
<dbReference type="InterPro" id="IPR053824">
    <property type="entry name" value="DUF7010"/>
</dbReference>
<name>A0A1X6WTM1_9MICO</name>
<keyword evidence="1" id="KW-0472">Membrane</keyword>
<dbReference type="Proteomes" id="UP000196581">
    <property type="component" value="Unassembled WGS sequence"/>
</dbReference>
<keyword evidence="3" id="KW-1185">Reference proteome</keyword>
<evidence type="ECO:0000256" key="1">
    <source>
        <dbReference type="SAM" id="Phobius"/>
    </source>
</evidence>
<keyword evidence="1" id="KW-0812">Transmembrane</keyword>
<dbReference type="RefSeq" id="WP_087002953.1">
    <property type="nucleotide sequence ID" value="NZ_FWFF01000001.1"/>
</dbReference>
<dbReference type="Pfam" id="PF22765">
    <property type="entry name" value="DUF7010"/>
    <property type="match status" value="1"/>
</dbReference>
<feature type="transmembrane region" description="Helical" evidence="1">
    <location>
        <begin position="200"/>
        <end position="220"/>
    </location>
</feature>
<keyword evidence="1" id="KW-1133">Transmembrane helix</keyword>
<feature type="transmembrane region" description="Helical" evidence="1">
    <location>
        <begin position="107"/>
        <end position="126"/>
    </location>
</feature>
<dbReference type="EMBL" id="FWFF01000001">
    <property type="protein sequence ID" value="SLM88385.1"/>
    <property type="molecule type" value="Genomic_DNA"/>
</dbReference>
<dbReference type="AlphaFoldDB" id="A0A1X6WTM1"/>
<gene>
    <name evidence="2" type="ORF">FM105_00225</name>
</gene>
<feature type="transmembrane region" description="Helical" evidence="1">
    <location>
        <begin position="15"/>
        <end position="35"/>
    </location>
</feature>
<sequence>MELIPSLELLAEQTVSGVAFVTAYGLTWLVCGILWRRTSARTAAYATLFQGMVAFPLALGGSALIGAIGQGRPVAEEITQLSILIGTSQLLGLPLLILFVVKRWYTLVPVAFATLTSMHFVLYSWLYRTPVYIVLAIAVAVGAVIVMATAPAAERKARDDVRPIEPATTTAGSAVDSAVGTPANTAVGISASSTIGAARVCILTGSLLMASAAALGVLYAG</sequence>
<feature type="transmembrane region" description="Helical" evidence="1">
    <location>
        <begin position="81"/>
        <end position="100"/>
    </location>
</feature>
<protein>
    <submittedName>
        <fullName evidence="2">Uncharacterized protein</fullName>
    </submittedName>
</protein>
<proteinExistence type="predicted"/>
<reference evidence="3" key="1">
    <citation type="submission" date="2017-02" db="EMBL/GenBank/DDBJ databases">
        <authorList>
            <person name="Dridi B."/>
        </authorList>
    </citation>
    <scope>NUCLEOTIDE SEQUENCE [LARGE SCALE GENOMIC DNA]</scope>
    <source>
        <strain evidence="3">B Co 03.10</strain>
    </source>
</reference>
<feature type="transmembrane region" description="Helical" evidence="1">
    <location>
        <begin position="132"/>
        <end position="153"/>
    </location>
</feature>